<organism evidence="3 4">
    <name type="scientific">Lepeophtheirus salmonis</name>
    <name type="common">Salmon louse</name>
    <name type="synonym">Caligus salmonis</name>
    <dbReference type="NCBI Taxonomy" id="72036"/>
    <lineage>
        <taxon>Eukaryota</taxon>
        <taxon>Metazoa</taxon>
        <taxon>Ecdysozoa</taxon>
        <taxon>Arthropoda</taxon>
        <taxon>Crustacea</taxon>
        <taxon>Multicrustacea</taxon>
        <taxon>Hexanauplia</taxon>
        <taxon>Copepoda</taxon>
        <taxon>Siphonostomatoida</taxon>
        <taxon>Caligidae</taxon>
        <taxon>Lepeophtheirus</taxon>
    </lineage>
</organism>
<keyword evidence="2" id="KW-1133">Transmembrane helix</keyword>
<dbReference type="AlphaFoldDB" id="A0A7R8CMQ2"/>
<dbReference type="Gene3D" id="3.90.550.20">
    <property type="match status" value="1"/>
</dbReference>
<evidence type="ECO:0000313" key="3">
    <source>
        <dbReference type="EMBL" id="CAF2839468.1"/>
    </source>
</evidence>
<feature type="transmembrane region" description="Helical" evidence="2">
    <location>
        <begin position="7"/>
        <end position="30"/>
    </location>
</feature>
<dbReference type="EMBL" id="HG994593">
    <property type="protein sequence ID" value="CAF2839468.1"/>
    <property type="molecule type" value="Genomic_DNA"/>
</dbReference>
<gene>
    <name evidence="3" type="ORF">LSAA_4668</name>
</gene>
<dbReference type="InterPro" id="IPR029044">
    <property type="entry name" value="Nucleotide-diphossugar_trans"/>
</dbReference>
<name>A0A7R8CMQ2_LEPSM</name>
<dbReference type="OrthoDB" id="6352818at2759"/>
<keyword evidence="2" id="KW-0472">Membrane</keyword>
<keyword evidence="2" id="KW-0812">Transmembrane</keyword>
<evidence type="ECO:0000313" key="4">
    <source>
        <dbReference type="Proteomes" id="UP000675881"/>
    </source>
</evidence>
<dbReference type="Proteomes" id="UP000675881">
    <property type="component" value="Chromosome 14"/>
</dbReference>
<keyword evidence="4" id="KW-1185">Reference proteome</keyword>
<evidence type="ECO:0000256" key="2">
    <source>
        <dbReference type="SAM" id="Phobius"/>
    </source>
</evidence>
<feature type="region of interest" description="Disordered" evidence="1">
    <location>
        <begin position="399"/>
        <end position="421"/>
    </location>
</feature>
<evidence type="ECO:0000256" key="1">
    <source>
        <dbReference type="SAM" id="MobiDB-lite"/>
    </source>
</evidence>
<reference evidence="3" key="1">
    <citation type="submission" date="2021-02" db="EMBL/GenBank/DDBJ databases">
        <authorList>
            <person name="Bekaert M."/>
        </authorList>
    </citation>
    <scope>NUCLEOTIDE SEQUENCE</scope>
    <source>
        <strain evidence="3">IoA-00</strain>
    </source>
</reference>
<protein>
    <submittedName>
        <fullName evidence="3">(salmon louse) hypothetical protein</fullName>
    </submittedName>
</protein>
<proteinExistence type="predicted"/>
<dbReference type="PANTHER" id="PTHR45913:SF5">
    <property type="entry name" value="GENERAL TRANSCRIPTION FACTOR II-I REPEAT DOMAIN-CONTAINING PROTEIN 2A-LIKE PROTEIN"/>
    <property type="match status" value="1"/>
</dbReference>
<sequence>MKPRERVIYLKGIFIVLAVFITIEVVLLWFRNLHLSIPPTVHPMDMNIKLKNISQLRNILIKGSLKHELPIKDIAKYPEKTYNIPPTIHMVWVWSELRNILIKGSLKHELPIKDIAKYPEKTYNIPPTIHMVWVWSEIPQKYIQNLLLMYEMNPHFSFYSWLDQNSLQNATLISFINRERYGKYNIEEKIQLAEKVTKNLQGQQQVFTQSSAGGIANTIVSLEIAKILSKYPNPFSDGQIHHYRKWEFSECVSPCTDGAPSMIGCHNGLFAKLRELNPNIIAVHYIIYQENLSAKLINMDHVNSVVVKTVNYINSRGLNHREFQEFLRHLESQSEDVIYFIEVFYWKYVVPGCIVRNYVNVVTESHHSSDDSSMLLLTKSTEKQKYLITFLIPTPTNKYRDMPAVEGEEDGDEGLKSEKSSSSSLSSVSLLDQLIICSIRSAGTIHKEDKLFKKM</sequence>
<accession>A0A7R8CMQ2</accession>
<dbReference type="SUPFAM" id="SSF53448">
    <property type="entry name" value="Nucleotide-diphospho-sugar transferases"/>
    <property type="match status" value="1"/>
</dbReference>
<dbReference type="PANTHER" id="PTHR45913">
    <property type="entry name" value="EPM2A-INTERACTING PROTEIN 1"/>
    <property type="match status" value="1"/>
</dbReference>